<keyword evidence="2" id="KW-0012">Acyltransferase</keyword>
<proteinExistence type="predicted"/>
<accession>A0A644UT22</accession>
<dbReference type="EMBL" id="VSSQ01000160">
    <property type="protein sequence ID" value="MPL82208.1"/>
    <property type="molecule type" value="Genomic_DNA"/>
</dbReference>
<comment type="caution">
    <text evidence="2">The sequence shown here is derived from an EMBL/GenBank/DDBJ whole genome shotgun (WGS) entry which is preliminary data.</text>
</comment>
<dbReference type="GO" id="GO:0047200">
    <property type="term" value="F:tetrahydrodipicolinate N-acetyltransferase activity"/>
    <property type="evidence" value="ECO:0007669"/>
    <property type="project" value="UniProtKB-EC"/>
</dbReference>
<dbReference type="PANTHER" id="PTHR43300:SF11">
    <property type="entry name" value="ACETYLTRANSFERASE RV3034C-RELATED"/>
    <property type="match status" value="1"/>
</dbReference>
<dbReference type="Gene3D" id="2.160.10.10">
    <property type="entry name" value="Hexapeptide repeat proteins"/>
    <property type="match status" value="1"/>
</dbReference>
<evidence type="ECO:0000313" key="2">
    <source>
        <dbReference type="EMBL" id="MPL82208.1"/>
    </source>
</evidence>
<dbReference type="Pfam" id="PF00132">
    <property type="entry name" value="Hexapep"/>
    <property type="match status" value="1"/>
</dbReference>
<dbReference type="InterPro" id="IPR018357">
    <property type="entry name" value="Hexapep_transf_CS"/>
</dbReference>
<reference evidence="2" key="1">
    <citation type="submission" date="2019-08" db="EMBL/GenBank/DDBJ databases">
        <authorList>
            <person name="Kucharzyk K."/>
            <person name="Murdoch R.W."/>
            <person name="Higgins S."/>
            <person name="Loffler F."/>
        </authorList>
    </citation>
    <scope>NUCLEOTIDE SEQUENCE</scope>
</reference>
<sequence>MLHAVSRKREILKNQDLTMKHFLWVTLQRLLNPSCTIHAAGICRHVKLGRGVTVGHGSHICAGRIGKYTYINKYCLIDRNTASIGNFCSIAYGVKIGLGNHPVSWVSTHPFAYDSKYGFVKNSKNFEGQVLDPCVIGHDVWIGANAVILAGVKIGNGAIIGANSLVNKDVEPYSIVAGSPARHIRYRFDEKTIAALQQTAWWEWEDAKIRSRIQEFDNTEAIIRNMGDRANG</sequence>
<protein>
    <submittedName>
        <fullName evidence="2">2,3,4,5-tetrahydropyridine-2,6-dicarboxylate N-acetyltransferase</fullName>
        <ecNumber evidence="2">2.3.1.89</ecNumber>
    </submittedName>
</protein>
<organism evidence="2">
    <name type="scientific">bioreactor metagenome</name>
    <dbReference type="NCBI Taxonomy" id="1076179"/>
    <lineage>
        <taxon>unclassified sequences</taxon>
        <taxon>metagenomes</taxon>
        <taxon>ecological metagenomes</taxon>
    </lineage>
</organism>
<dbReference type="PROSITE" id="PS00101">
    <property type="entry name" value="HEXAPEP_TRANSFERASES"/>
    <property type="match status" value="1"/>
</dbReference>
<name>A0A644UT22_9ZZZZ</name>
<dbReference type="InterPro" id="IPR050179">
    <property type="entry name" value="Trans_hexapeptide_repeat"/>
</dbReference>
<evidence type="ECO:0000256" key="1">
    <source>
        <dbReference type="ARBA" id="ARBA00022679"/>
    </source>
</evidence>
<dbReference type="EC" id="2.3.1.89" evidence="2"/>
<dbReference type="PANTHER" id="PTHR43300">
    <property type="entry name" value="ACETYLTRANSFERASE"/>
    <property type="match status" value="1"/>
</dbReference>
<keyword evidence="1 2" id="KW-0808">Transferase</keyword>
<dbReference type="SUPFAM" id="SSF51161">
    <property type="entry name" value="Trimeric LpxA-like enzymes"/>
    <property type="match status" value="1"/>
</dbReference>
<dbReference type="AlphaFoldDB" id="A0A644UT22"/>
<gene>
    <name evidence="2" type="primary">dapH_12</name>
    <name evidence="2" type="ORF">SDC9_28143</name>
</gene>
<dbReference type="InterPro" id="IPR001451">
    <property type="entry name" value="Hexapep"/>
</dbReference>
<dbReference type="InterPro" id="IPR011004">
    <property type="entry name" value="Trimer_LpxA-like_sf"/>
</dbReference>
<dbReference type="CDD" id="cd03349">
    <property type="entry name" value="LbH_XAT"/>
    <property type="match status" value="1"/>
</dbReference>